<organism evidence="1 2">
    <name type="scientific">Tegillarca granosa</name>
    <name type="common">Malaysian cockle</name>
    <name type="synonym">Anadara granosa</name>
    <dbReference type="NCBI Taxonomy" id="220873"/>
    <lineage>
        <taxon>Eukaryota</taxon>
        <taxon>Metazoa</taxon>
        <taxon>Spiralia</taxon>
        <taxon>Lophotrochozoa</taxon>
        <taxon>Mollusca</taxon>
        <taxon>Bivalvia</taxon>
        <taxon>Autobranchia</taxon>
        <taxon>Pteriomorphia</taxon>
        <taxon>Arcoida</taxon>
        <taxon>Arcoidea</taxon>
        <taxon>Arcidae</taxon>
        <taxon>Tegillarca</taxon>
    </lineage>
</organism>
<dbReference type="Proteomes" id="UP001217089">
    <property type="component" value="Unassembled WGS sequence"/>
</dbReference>
<dbReference type="EMBL" id="JARBDR010000923">
    <property type="protein sequence ID" value="KAJ8297457.1"/>
    <property type="molecule type" value="Genomic_DNA"/>
</dbReference>
<keyword evidence="2" id="KW-1185">Reference proteome</keyword>
<sequence length="182" mass="21731">MILIVARLTKYSRAPDYDGLNIKEIKPDTESDSEDRINRKLFSFIFKHVYMFLHNLLTRKLIQNTMLTFCVKVLLHNSKLIIINLYQKEIVLLLQKCLHISLQHFNTCSFRFSVDIILLFKEYFWGKFVNFKKKTLIFRKFFFHITCGIFQPTTCLFDDDDDDDDDDDNEQIFSLIISCFSK</sequence>
<reference evidence="1 2" key="1">
    <citation type="submission" date="2022-12" db="EMBL/GenBank/DDBJ databases">
        <title>Chromosome-level genome of Tegillarca granosa.</title>
        <authorList>
            <person name="Kim J."/>
        </authorList>
    </citation>
    <scope>NUCLEOTIDE SEQUENCE [LARGE SCALE GENOMIC DNA]</scope>
    <source>
        <strain evidence="1">Teg-2019</strain>
        <tissue evidence="1">Adductor muscle</tissue>
    </source>
</reference>
<name>A0ABQ9DWQ7_TEGGR</name>
<evidence type="ECO:0000313" key="1">
    <source>
        <dbReference type="EMBL" id="KAJ8297457.1"/>
    </source>
</evidence>
<proteinExistence type="predicted"/>
<accession>A0ABQ9DWQ7</accession>
<protein>
    <submittedName>
        <fullName evidence="1">Uncharacterized protein</fullName>
    </submittedName>
</protein>
<comment type="caution">
    <text evidence="1">The sequence shown here is derived from an EMBL/GenBank/DDBJ whole genome shotgun (WGS) entry which is preliminary data.</text>
</comment>
<evidence type="ECO:0000313" key="2">
    <source>
        <dbReference type="Proteomes" id="UP001217089"/>
    </source>
</evidence>
<gene>
    <name evidence="1" type="ORF">KUTeg_023988</name>
</gene>